<protein>
    <submittedName>
        <fullName evidence="5">LacI family transcriptional regulator</fullName>
    </submittedName>
</protein>
<dbReference type="SMART" id="SM00354">
    <property type="entry name" value="HTH_LACI"/>
    <property type="match status" value="1"/>
</dbReference>
<dbReference type="InterPro" id="IPR046335">
    <property type="entry name" value="LacI/GalR-like_sensor"/>
</dbReference>
<reference evidence="5 6" key="1">
    <citation type="submission" date="2017-12" db="EMBL/GenBank/DDBJ databases">
        <authorList>
            <person name="Hurst M.R.H."/>
        </authorList>
    </citation>
    <scope>NUCLEOTIDE SEQUENCE [LARGE SCALE GENOMIC DNA]</scope>
    <source>
        <strain evidence="5 6">BM15</strain>
    </source>
</reference>
<dbReference type="InterPro" id="IPR010982">
    <property type="entry name" value="Lambda_DNA-bd_dom_sf"/>
</dbReference>
<dbReference type="OrthoDB" id="7170131at2"/>
<sequence length="326" mass="34672">MATVGRMAGVSQVTVSRALSHPSKVSPDTLRRIQDAIRATGFVPNALAGALASRKSNLIAALVPSFTNIVYSSLLHGFSEIMRENGYQIMLSETGHDSEREQTLIETHLGRRPDGVLLTGVHHSPGARRMLIGSGIPVVEVWDISESPIDCCIGFSHPGTGLAAAEFAVEAGYRRAATVTAADARACRRRDAFAARFRELTGNDVLTMDYAAGTATLQHGRAALTDLVDHQGFMDGVVFCSSDQYAHGLLTEAAARGLNVPGQIAVIGFGDQDFAAHTYPPMTTVRVDRGALGEAAAGALLQRFAKDQDARSVIDVGFELIRRGSA</sequence>
<dbReference type="InterPro" id="IPR028082">
    <property type="entry name" value="Peripla_BP_I"/>
</dbReference>
<organism evidence="5 6">
    <name type="scientific">Paracoccus tegillarcae</name>
    <dbReference type="NCBI Taxonomy" id="1529068"/>
    <lineage>
        <taxon>Bacteria</taxon>
        <taxon>Pseudomonadati</taxon>
        <taxon>Pseudomonadota</taxon>
        <taxon>Alphaproteobacteria</taxon>
        <taxon>Rhodobacterales</taxon>
        <taxon>Paracoccaceae</taxon>
        <taxon>Paracoccus</taxon>
    </lineage>
</organism>
<dbReference type="Proteomes" id="UP000233742">
    <property type="component" value="Chromosome"/>
</dbReference>
<keyword evidence="2" id="KW-0238">DNA-binding</keyword>
<evidence type="ECO:0000256" key="2">
    <source>
        <dbReference type="ARBA" id="ARBA00023125"/>
    </source>
</evidence>
<proteinExistence type="predicted"/>
<dbReference type="GO" id="GO:0003700">
    <property type="term" value="F:DNA-binding transcription factor activity"/>
    <property type="evidence" value="ECO:0007669"/>
    <property type="project" value="TreeGrafter"/>
</dbReference>
<dbReference type="GO" id="GO:0000976">
    <property type="term" value="F:transcription cis-regulatory region binding"/>
    <property type="evidence" value="ECO:0007669"/>
    <property type="project" value="TreeGrafter"/>
</dbReference>
<dbReference type="SUPFAM" id="SSF47413">
    <property type="entry name" value="lambda repressor-like DNA-binding domains"/>
    <property type="match status" value="1"/>
</dbReference>
<dbReference type="PANTHER" id="PTHR30146:SF33">
    <property type="entry name" value="TRANSCRIPTIONAL REGULATOR"/>
    <property type="match status" value="1"/>
</dbReference>
<evidence type="ECO:0000256" key="3">
    <source>
        <dbReference type="ARBA" id="ARBA00023163"/>
    </source>
</evidence>
<keyword evidence="6" id="KW-1185">Reference proteome</keyword>
<dbReference type="EMBL" id="CP025408">
    <property type="protein sequence ID" value="AUH35296.1"/>
    <property type="molecule type" value="Genomic_DNA"/>
</dbReference>
<feature type="domain" description="HTH lacI-type" evidence="4">
    <location>
        <begin position="1"/>
        <end position="53"/>
    </location>
</feature>
<dbReference type="KEGG" id="paro:CUV01_07945"/>
<dbReference type="CDD" id="cd01392">
    <property type="entry name" value="HTH_LacI"/>
    <property type="match status" value="1"/>
</dbReference>
<name>A0A2K9EWI4_9RHOB</name>
<keyword evidence="3" id="KW-0804">Transcription</keyword>
<evidence type="ECO:0000313" key="5">
    <source>
        <dbReference type="EMBL" id="AUH35296.1"/>
    </source>
</evidence>
<dbReference type="Gene3D" id="3.40.50.2300">
    <property type="match status" value="2"/>
</dbReference>
<dbReference type="Pfam" id="PF00356">
    <property type="entry name" value="LacI"/>
    <property type="match status" value="1"/>
</dbReference>
<evidence type="ECO:0000313" key="6">
    <source>
        <dbReference type="Proteomes" id="UP000233742"/>
    </source>
</evidence>
<evidence type="ECO:0000256" key="1">
    <source>
        <dbReference type="ARBA" id="ARBA00023015"/>
    </source>
</evidence>
<gene>
    <name evidence="5" type="ORF">CUV01_07945</name>
</gene>
<dbReference type="Gene3D" id="1.10.260.40">
    <property type="entry name" value="lambda repressor-like DNA-binding domains"/>
    <property type="match status" value="1"/>
</dbReference>
<dbReference type="PANTHER" id="PTHR30146">
    <property type="entry name" value="LACI-RELATED TRANSCRIPTIONAL REPRESSOR"/>
    <property type="match status" value="1"/>
</dbReference>
<evidence type="ECO:0000259" key="4">
    <source>
        <dbReference type="PROSITE" id="PS50932"/>
    </source>
</evidence>
<dbReference type="CDD" id="cd01575">
    <property type="entry name" value="PBP1_GntR"/>
    <property type="match status" value="1"/>
</dbReference>
<dbReference type="PROSITE" id="PS50932">
    <property type="entry name" value="HTH_LACI_2"/>
    <property type="match status" value="1"/>
</dbReference>
<dbReference type="InterPro" id="IPR000843">
    <property type="entry name" value="HTH_LacI"/>
</dbReference>
<dbReference type="AlphaFoldDB" id="A0A2K9EWI4"/>
<keyword evidence="1" id="KW-0805">Transcription regulation</keyword>
<accession>A0A2K9EWI4</accession>
<dbReference type="Pfam" id="PF13377">
    <property type="entry name" value="Peripla_BP_3"/>
    <property type="match status" value="1"/>
</dbReference>
<dbReference type="SUPFAM" id="SSF53822">
    <property type="entry name" value="Periplasmic binding protein-like I"/>
    <property type="match status" value="1"/>
</dbReference>